<organism evidence="1 2">
    <name type="scientific">Apiospora saccharicola</name>
    <dbReference type="NCBI Taxonomy" id="335842"/>
    <lineage>
        <taxon>Eukaryota</taxon>
        <taxon>Fungi</taxon>
        <taxon>Dikarya</taxon>
        <taxon>Ascomycota</taxon>
        <taxon>Pezizomycotina</taxon>
        <taxon>Sordariomycetes</taxon>
        <taxon>Xylariomycetidae</taxon>
        <taxon>Amphisphaeriales</taxon>
        <taxon>Apiosporaceae</taxon>
        <taxon>Apiospora</taxon>
    </lineage>
</organism>
<evidence type="ECO:0000313" key="1">
    <source>
        <dbReference type="EMBL" id="KAK8067754.1"/>
    </source>
</evidence>
<gene>
    <name evidence="1" type="ORF">PG996_006866</name>
</gene>
<sequence>MTGEMRLVPDVVFFSCGHEKKVSELPFIDYIGYNPVVNNPKLVPEIPEIFESLVVHDLVEPPGEKASLIQVCPHCVKKIAFANRKGDSLEVVLDPLRHKETATKDRVSLMLIFRQIWYVLTQEQYLEDHWFTNGRDGPAVFRLWCWRVVQGLGDEPDRNARTRLLAVINDLGNRPTRIGAWTACGRRPGRRGTLTSSCTPAIFGTVPWGGFGAYPVDLSRELDDICRAGSSWSAELLGPPTRNDLRLEVLKPKADKCDAVAQRDIDQLLELIGALDIETIKFKVRLFRLFKHAGDTKALEDWEQVKDMLDLVESLEVQARVITPLEESLRKSWDAWVEFAKPFADLLRVREPTSQEKAIPSSSFCGLDRYMRR</sequence>
<name>A0ABR1V966_9PEZI</name>
<keyword evidence="2" id="KW-1185">Reference proteome</keyword>
<accession>A0ABR1V966</accession>
<evidence type="ECO:0000313" key="2">
    <source>
        <dbReference type="Proteomes" id="UP001446871"/>
    </source>
</evidence>
<dbReference type="EMBL" id="JAQQWM010000004">
    <property type="protein sequence ID" value="KAK8067754.1"/>
    <property type="molecule type" value="Genomic_DNA"/>
</dbReference>
<proteinExistence type="predicted"/>
<reference evidence="1 2" key="1">
    <citation type="submission" date="2023-01" db="EMBL/GenBank/DDBJ databases">
        <title>Analysis of 21 Apiospora genomes using comparative genomics revels a genus with tremendous synthesis potential of carbohydrate active enzymes and secondary metabolites.</title>
        <authorList>
            <person name="Sorensen T."/>
        </authorList>
    </citation>
    <scope>NUCLEOTIDE SEQUENCE [LARGE SCALE GENOMIC DNA]</scope>
    <source>
        <strain evidence="1 2">CBS 83171</strain>
    </source>
</reference>
<dbReference type="Proteomes" id="UP001446871">
    <property type="component" value="Unassembled WGS sequence"/>
</dbReference>
<protein>
    <submittedName>
        <fullName evidence="1">Uncharacterized protein</fullName>
    </submittedName>
</protein>
<comment type="caution">
    <text evidence="1">The sequence shown here is derived from an EMBL/GenBank/DDBJ whole genome shotgun (WGS) entry which is preliminary data.</text>
</comment>